<sequence length="63" mass="6844">MPFDIVRNDILNMQVDAIVNIANPEPILGYDCDTGIHKKAGPEILQAKKVGSIGVGQVVKNER</sequence>
<reference evidence="3" key="1">
    <citation type="submission" date="2018-12" db="EMBL/GenBank/DDBJ databases">
        <title>Dusodibacter welbiota gen. nov., sp. nov., isolated from human faeces and emended description of the Oscillibacter genus.</title>
        <authorList>
            <person name="Le Roy T."/>
            <person name="Van der Smissen P."/>
            <person name="Delzenne N."/>
            <person name="Muccioli G."/>
            <person name="Collet J.F."/>
            <person name="Cani P.D."/>
        </authorList>
    </citation>
    <scope>NUCLEOTIDE SEQUENCE [LARGE SCALE GENOMIC DNA]</scope>
    <source>
        <strain evidence="3">J115</strain>
    </source>
</reference>
<name>A0A4D7AQJ1_9FIRM</name>
<organism evidence="2 3">
    <name type="scientific">Dysosmobacter welbionis</name>
    <dbReference type="NCBI Taxonomy" id="2093857"/>
    <lineage>
        <taxon>Bacteria</taxon>
        <taxon>Bacillati</taxon>
        <taxon>Bacillota</taxon>
        <taxon>Clostridia</taxon>
        <taxon>Eubacteriales</taxon>
        <taxon>Oscillospiraceae</taxon>
        <taxon>Dysosmobacter</taxon>
    </lineage>
</organism>
<evidence type="ECO:0000313" key="2">
    <source>
        <dbReference type="EMBL" id="QCI58046.1"/>
    </source>
</evidence>
<dbReference type="SUPFAM" id="SSF52949">
    <property type="entry name" value="Macro domain-like"/>
    <property type="match status" value="1"/>
</dbReference>
<evidence type="ECO:0000259" key="1">
    <source>
        <dbReference type="PROSITE" id="PS51154"/>
    </source>
</evidence>
<feature type="domain" description="Macro" evidence="1">
    <location>
        <begin position="1"/>
        <end position="63"/>
    </location>
</feature>
<accession>A0A4D7AQJ1</accession>
<dbReference type="RefSeq" id="WP_136890714.1">
    <property type="nucleotide sequence ID" value="NZ_CP034413.3"/>
</dbReference>
<dbReference type="InterPro" id="IPR002589">
    <property type="entry name" value="Macro_dom"/>
</dbReference>
<dbReference type="AlphaFoldDB" id="A0A4D7AQJ1"/>
<dbReference type="Gene3D" id="3.40.220.10">
    <property type="entry name" value="Leucine Aminopeptidase, subunit E, domain 1"/>
    <property type="match status" value="1"/>
</dbReference>
<dbReference type="KEGG" id="obj:EIO64_01405"/>
<keyword evidence="3" id="KW-1185">Reference proteome</keyword>
<proteinExistence type="predicted"/>
<dbReference type="InterPro" id="IPR043472">
    <property type="entry name" value="Macro_dom-like"/>
</dbReference>
<dbReference type="PROSITE" id="PS51154">
    <property type="entry name" value="MACRO"/>
    <property type="match status" value="1"/>
</dbReference>
<dbReference type="EMBL" id="CP034413">
    <property type="protein sequence ID" value="QCI58046.1"/>
    <property type="molecule type" value="Genomic_DNA"/>
</dbReference>
<dbReference type="Proteomes" id="UP000298642">
    <property type="component" value="Chromosome"/>
</dbReference>
<protein>
    <recommendedName>
        <fullName evidence="1">Macro domain-containing protein</fullName>
    </recommendedName>
</protein>
<gene>
    <name evidence="2" type="ORF">EIO64_01405</name>
</gene>
<evidence type="ECO:0000313" key="3">
    <source>
        <dbReference type="Proteomes" id="UP000298642"/>
    </source>
</evidence>